<feature type="compositionally biased region" description="Low complexity" evidence="13">
    <location>
        <begin position="732"/>
        <end position="747"/>
    </location>
</feature>
<dbReference type="NCBIfam" id="NF005829">
    <property type="entry name" value="PRK07726.1"/>
    <property type="match status" value="1"/>
</dbReference>
<keyword evidence="5" id="KW-0460">Magnesium</keyword>
<dbReference type="GO" id="GO:0003677">
    <property type="term" value="F:DNA binding"/>
    <property type="evidence" value="ECO:0007669"/>
    <property type="project" value="UniProtKB-KW"/>
</dbReference>
<dbReference type="GO" id="GO:0043597">
    <property type="term" value="C:cytoplasmic replication fork"/>
    <property type="evidence" value="ECO:0007669"/>
    <property type="project" value="TreeGrafter"/>
</dbReference>
<comment type="caution">
    <text evidence="16">The sequence shown here is derived from an EMBL/GenBank/DDBJ whole genome shotgun (WGS) entry which is preliminary data.</text>
</comment>
<dbReference type="Proteomes" id="UP000480151">
    <property type="component" value="Unassembled WGS sequence"/>
</dbReference>
<dbReference type="RefSeq" id="WP_165093405.1">
    <property type="nucleotide sequence ID" value="NZ_JAAKGU010000001.1"/>
</dbReference>
<dbReference type="InterPro" id="IPR003602">
    <property type="entry name" value="Topo_IA_DNA-bd_dom"/>
</dbReference>
<dbReference type="SUPFAM" id="SSF56712">
    <property type="entry name" value="Prokaryotic type I DNA topoisomerase"/>
    <property type="match status" value="1"/>
</dbReference>
<dbReference type="GO" id="GO:0003917">
    <property type="term" value="F:DNA topoisomerase type I (single strand cut, ATP-independent) activity"/>
    <property type="evidence" value="ECO:0007669"/>
    <property type="project" value="UniProtKB-EC"/>
</dbReference>
<evidence type="ECO:0000256" key="2">
    <source>
        <dbReference type="ARBA" id="ARBA00009446"/>
    </source>
</evidence>
<evidence type="ECO:0000256" key="12">
    <source>
        <dbReference type="ARBA" id="ARBA00032877"/>
    </source>
</evidence>
<dbReference type="InterPro" id="IPR005738">
    <property type="entry name" value="TopoIII"/>
</dbReference>
<dbReference type="PANTHER" id="PTHR11390">
    <property type="entry name" value="PROKARYOTIC DNA TOPOISOMERASE"/>
    <property type="match status" value="1"/>
</dbReference>
<accession>A0A6M1PFA2</accession>
<feature type="domain" description="Toprim" evidence="14">
    <location>
        <begin position="2"/>
        <end position="134"/>
    </location>
</feature>
<dbReference type="InterPro" id="IPR013497">
    <property type="entry name" value="Topo_IA_cen"/>
</dbReference>
<evidence type="ECO:0000256" key="1">
    <source>
        <dbReference type="ARBA" id="ARBA00000213"/>
    </source>
</evidence>
<dbReference type="InterPro" id="IPR023405">
    <property type="entry name" value="Topo_IA_core_domain"/>
</dbReference>
<dbReference type="InterPro" id="IPR023406">
    <property type="entry name" value="Topo_IA_AS"/>
</dbReference>
<evidence type="ECO:0000313" key="17">
    <source>
        <dbReference type="Proteomes" id="UP000480151"/>
    </source>
</evidence>
<evidence type="ECO:0000256" key="4">
    <source>
        <dbReference type="ARBA" id="ARBA00022723"/>
    </source>
</evidence>
<dbReference type="CDD" id="cd00186">
    <property type="entry name" value="TOP1Ac"/>
    <property type="match status" value="1"/>
</dbReference>
<dbReference type="GO" id="GO:0046872">
    <property type="term" value="F:metal ion binding"/>
    <property type="evidence" value="ECO:0007669"/>
    <property type="project" value="UniProtKB-KW"/>
</dbReference>
<dbReference type="GO" id="GO:0006310">
    <property type="term" value="P:DNA recombination"/>
    <property type="evidence" value="ECO:0007669"/>
    <property type="project" value="TreeGrafter"/>
</dbReference>
<feature type="compositionally biased region" description="Gly residues" evidence="13">
    <location>
        <begin position="639"/>
        <end position="648"/>
    </location>
</feature>
<keyword evidence="6" id="KW-0799">Topoisomerase</keyword>
<dbReference type="PRINTS" id="PR00417">
    <property type="entry name" value="PRTPISMRASEI"/>
</dbReference>
<protein>
    <recommendedName>
        <fullName evidence="3">DNA topoisomerase</fullName>
        <ecNumber evidence="3">5.6.2.1</ecNumber>
    </recommendedName>
    <alternativeName>
        <fullName evidence="12">Omega-protein</fullName>
    </alternativeName>
    <alternativeName>
        <fullName evidence="11">Relaxing enzyme</fullName>
    </alternativeName>
    <alternativeName>
        <fullName evidence="9">Swivelase</fullName>
    </alternativeName>
    <alternativeName>
        <fullName evidence="10">Untwisting enzyme</fullName>
    </alternativeName>
</protein>
<organism evidence="16 17">
    <name type="scientific">Paenibacillus apii</name>
    <dbReference type="NCBI Taxonomy" id="1850370"/>
    <lineage>
        <taxon>Bacteria</taxon>
        <taxon>Bacillati</taxon>
        <taxon>Bacillota</taxon>
        <taxon>Bacilli</taxon>
        <taxon>Bacillales</taxon>
        <taxon>Paenibacillaceae</taxon>
        <taxon>Paenibacillus</taxon>
    </lineage>
</organism>
<gene>
    <name evidence="16" type="primary">topB</name>
    <name evidence="16" type="ORF">G5B47_00990</name>
</gene>
<keyword evidence="7" id="KW-0238">DNA-binding</keyword>
<dbReference type="Gene3D" id="1.10.460.10">
    <property type="entry name" value="Topoisomerase I, domain 2"/>
    <property type="match status" value="1"/>
</dbReference>
<feature type="compositionally biased region" description="Gly residues" evidence="13">
    <location>
        <begin position="663"/>
        <end position="676"/>
    </location>
</feature>
<keyword evidence="17" id="KW-1185">Reference proteome</keyword>
<dbReference type="Gene3D" id="3.40.50.140">
    <property type="match status" value="1"/>
</dbReference>
<dbReference type="Pfam" id="PF01751">
    <property type="entry name" value="Toprim"/>
    <property type="match status" value="1"/>
</dbReference>
<sequence>MKTLIIAEKPDMGRNIAAAIEPKAKNHRSYLEGEQYIITWAIGHLIELAEPDAYDPKYKRWNIGDLPIIPDQFKLVPNRKTMDQLKVISELAKRSDLLINSCDAGREGQHIFSLIQRHLKLKQPVKRLWISDLTPETIRKGFQELKDGSEYENLTKAAKVRSEADWLIGMNGSRAFTTRHNVLLSVGRVQTPVLALIYERQKTIEAFSSLKYYQVEGHFAQGNTSYKGLWQGDRLTDKVKAETLAAKVKGKPGRIVSYEVKDTKEYPNRLYDLTLLQREANGKFGFSAKKTLDTAQALYEKHKVISYPRTNSNYVTEQNIPEMHKTLSSLTGTAYDEWVQGANRSLVHKGNKFICNPAKVEDHHAILPTGRKATSLSPDEQKLYDLVVRRFLSQFYPAAEYKMHTVITEVEEEMFKTTVKELLSLGWKVIYGDQKKDKPRGGKAKGKEEEEDEETEVNEPFSIVSSEGVHCSDAVVKEKETQPPKAFTEGTLLKAMESAGKQIEDEELRDAMKDSGLGTPATRAATIERLKKVGYIEMQGKKILITQKGRTAIELIRGAGVELLTSPEMTGHWERRLNEISRGAASDLQFMENVKKFAAMIVDKVRAQSRADKTSFESSEPSSGTRGKGRGGSRRSSGGRDGSGGGSRRGSVSGNADGESDGARGGASGKIAGGSGEAARGGAAGRSTATALDAAAGGYAAAGSASPGRGGVKTGSDALGGNASPGRRSVKASSDAPADAASRPAAPKFIGACPRPGCGGQIFMGRKGYGCSHYKEGCRFVIWKESYGRQLTDTQIKALIEKGRTAKLKLVMPDGSAAEGKLTLRSPDTGELGVE</sequence>
<dbReference type="PROSITE" id="PS50880">
    <property type="entry name" value="TOPRIM"/>
    <property type="match status" value="1"/>
</dbReference>
<evidence type="ECO:0000256" key="8">
    <source>
        <dbReference type="ARBA" id="ARBA00023235"/>
    </source>
</evidence>
<comment type="catalytic activity">
    <reaction evidence="1">
        <text>ATP-independent breakage of single-stranded DNA, followed by passage and rejoining.</text>
        <dbReference type="EC" id="5.6.2.1"/>
    </reaction>
</comment>
<dbReference type="AlphaFoldDB" id="A0A6M1PFA2"/>
<evidence type="ECO:0000259" key="15">
    <source>
        <dbReference type="PROSITE" id="PS52039"/>
    </source>
</evidence>
<evidence type="ECO:0000256" key="5">
    <source>
        <dbReference type="ARBA" id="ARBA00022842"/>
    </source>
</evidence>
<dbReference type="GO" id="GO:0006265">
    <property type="term" value="P:DNA topological change"/>
    <property type="evidence" value="ECO:0007669"/>
    <property type="project" value="InterPro"/>
</dbReference>
<dbReference type="Pfam" id="PF01131">
    <property type="entry name" value="Topoisom_bac"/>
    <property type="match status" value="1"/>
</dbReference>
<dbReference type="Gene3D" id="1.10.290.10">
    <property type="entry name" value="Topoisomerase I, domain 4"/>
    <property type="match status" value="1"/>
</dbReference>
<comment type="similarity">
    <text evidence="2">Belongs to the type IA topoisomerase family.</text>
</comment>
<dbReference type="InterPro" id="IPR000380">
    <property type="entry name" value="Topo_IA"/>
</dbReference>
<evidence type="ECO:0000256" key="10">
    <source>
        <dbReference type="ARBA" id="ARBA00031985"/>
    </source>
</evidence>
<evidence type="ECO:0000256" key="9">
    <source>
        <dbReference type="ARBA" id="ARBA00030003"/>
    </source>
</evidence>
<keyword evidence="4" id="KW-0479">Metal-binding</keyword>
<reference evidence="16 17" key="1">
    <citation type="submission" date="2020-02" db="EMBL/GenBank/DDBJ databases">
        <authorList>
            <person name="Gao J."/>
            <person name="Sun J."/>
        </authorList>
    </citation>
    <scope>NUCLEOTIDE SEQUENCE [LARGE SCALE GENOMIC DNA]</scope>
    <source>
        <strain evidence="16 17">7124</strain>
    </source>
</reference>
<feature type="region of interest" description="Disordered" evidence="13">
    <location>
        <begin position="700"/>
        <end position="747"/>
    </location>
</feature>
<dbReference type="PANTHER" id="PTHR11390:SF21">
    <property type="entry name" value="DNA TOPOISOMERASE 3-ALPHA"/>
    <property type="match status" value="1"/>
</dbReference>
<dbReference type="InterPro" id="IPR003601">
    <property type="entry name" value="Topo_IA_2"/>
</dbReference>
<dbReference type="InterPro" id="IPR013825">
    <property type="entry name" value="Topo_IA_cen_sub2"/>
</dbReference>
<dbReference type="PROSITE" id="PS00396">
    <property type="entry name" value="TOPO_IA_1"/>
    <property type="match status" value="1"/>
</dbReference>
<name>A0A6M1PFA2_9BACL</name>
<dbReference type="NCBIfam" id="TIGR01056">
    <property type="entry name" value="topB"/>
    <property type="match status" value="1"/>
</dbReference>
<dbReference type="GO" id="GO:0006281">
    <property type="term" value="P:DNA repair"/>
    <property type="evidence" value="ECO:0007669"/>
    <property type="project" value="TreeGrafter"/>
</dbReference>
<dbReference type="PROSITE" id="PS52039">
    <property type="entry name" value="TOPO_IA_2"/>
    <property type="match status" value="1"/>
</dbReference>
<dbReference type="InterPro" id="IPR013826">
    <property type="entry name" value="Topo_IA_cen_sub3"/>
</dbReference>
<feature type="region of interest" description="Disordered" evidence="13">
    <location>
        <begin position="608"/>
        <end position="682"/>
    </location>
</feature>
<feature type="domain" description="Topo IA-type catalytic" evidence="15">
    <location>
        <begin position="151"/>
        <end position="602"/>
    </location>
</feature>
<dbReference type="SMART" id="SM00493">
    <property type="entry name" value="TOPRIM"/>
    <property type="match status" value="1"/>
</dbReference>
<evidence type="ECO:0000313" key="16">
    <source>
        <dbReference type="EMBL" id="NGM80978.1"/>
    </source>
</evidence>
<dbReference type="InterPro" id="IPR006171">
    <property type="entry name" value="TOPRIM_dom"/>
</dbReference>
<evidence type="ECO:0000256" key="6">
    <source>
        <dbReference type="ARBA" id="ARBA00023029"/>
    </source>
</evidence>
<evidence type="ECO:0000256" key="3">
    <source>
        <dbReference type="ARBA" id="ARBA00012891"/>
    </source>
</evidence>
<feature type="compositionally biased region" description="Basic and acidic residues" evidence="13">
    <location>
        <begin position="435"/>
        <end position="448"/>
    </location>
</feature>
<feature type="region of interest" description="Disordered" evidence="13">
    <location>
        <begin position="435"/>
        <end position="459"/>
    </location>
</feature>
<evidence type="ECO:0000259" key="14">
    <source>
        <dbReference type="PROSITE" id="PS50880"/>
    </source>
</evidence>
<dbReference type="SMART" id="SM00437">
    <property type="entry name" value="TOP1Ac"/>
    <property type="match status" value="1"/>
</dbReference>
<dbReference type="InterPro" id="IPR034144">
    <property type="entry name" value="TOPRIM_TopoIII"/>
</dbReference>
<proteinExistence type="inferred from homology"/>
<dbReference type="InterPro" id="IPR013824">
    <property type="entry name" value="Topo_IA_cen_sub1"/>
</dbReference>
<dbReference type="CDD" id="cd03362">
    <property type="entry name" value="TOPRIM_TopoIA_TopoIII"/>
    <property type="match status" value="1"/>
</dbReference>
<evidence type="ECO:0000256" key="7">
    <source>
        <dbReference type="ARBA" id="ARBA00023125"/>
    </source>
</evidence>
<dbReference type="EC" id="5.6.2.1" evidence="3"/>
<evidence type="ECO:0000256" key="13">
    <source>
        <dbReference type="SAM" id="MobiDB-lite"/>
    </source>
</evidence>
<dbReference type="SMART" id="SM00436">
    <property type="entry name" value="TOP1Bc"/>
    <property type="match status" value="1"/>
</dbReference>
<dbReference type="EMBL" id="JAAKGU010000001">
    <property type="protein sequence ID" value="NGM80978.1"/>
    <property type="molecule type" value="Genomic_DNA"/>
</dbReference>
<keyword evidence="8 16" id="KW-0413">Isomerase</keyword>
<dbReference type="Gene3D" id="2.70.20.10">
    <property type="entry name" value="Topoisomerase I, domain 3"/>
    <property type="match status" value="1"/>
</dbReference>
<evidence type="ECO:0000256" key="11">
    <source>
        <dbReference type="ARBA" id="ARBA00032235"/>
    </source>
</evidence>